<dbReference type="EMBL" id="BMTF01000004">
    <property type="protein sequence ID" value="GGV78877.1"/>
    <property type="molecule type" value="Genomic_DNA"/>
</dbReference>
<proteinExistence type="predicted"/>
<protein>
    <submittedName>
        <fullName evidence="2">Uncharacterized protein</fullName>
    </submittedName>
</protein>
<organism evidence="2 3">
    <name type="scientific">Streptomyces gelaticus</name>
    <dbReference type="NCBI Taxonomy" id="285446"/>
    <lineage>
        <taxon>Bacteria</taxon>
        <taxon>Bacillati</taxon>
        <taxon>Actinomycetota</taxon>
        <taxon>Actinomycetes</taxon>
        <taxon>Kitasatosporales</taxon>
        <taxon>Streptomycetaceae</taxon>
        <taxon>Streptomyces</taxon>
    </lineage>
</organism>
<accession>A0ABQ2VWK7</accession>
<evidence type="ECO:0000256" key="1">
    <source>
        <dbReference type="SAM" id="MobiDB-lite"/>
    </source>
</evidence>
<reference evidence="3" key="1">
    <citation type="journal article" date="2019" name="Int. J. Syst. Evol. Microbiol.">
        <title>The Global Catalogue of Microorganisms (GCM) 10K type strain sequencing project: providing services to taxonomists for standard genome sequencing and annotation.</title>
        <authorList>
            <consortium name="The Broad Institute Genomics Platform"/>
            <consortium name="The Broad Institute Genome Sequencing Center for Infectious Disease"/>
            <person name="Wu L."/>
            <person name="Ma J."/>
        </authorList>
    </citation>
    <scope>NUCLEOTIDE SEQUENCE [LARGE SCALE GENOMIC DNA]</scope>
    <source>
        <strain evidence="3">JCM 4376</strain>
    </source>
</reference>
<keyword evidence="3" id="KW-1185">Reference proteome</keyword>
<evidence type="ECO:0000313" key="3">
    <source>
        <dbReference type="Proteomes" id="UP000660675"/>
    </source>
</evidence>
<dbReference type="Proteomes" id="UP000660675">
    <property type="component" value="Unassembled WGS sequence"/>
</dbReference>
<gene>
    <name evidence="2" type="ORF">GCM10015535_14280</name>
</gene>
<comment type="caution">
    <text evidence="2">The sequence shown here is derived from an EMBL/GenBank/DDBJ whole genome shotgun (WGS) entry which is preliminary data.</text>
</comment>
<name>A0ABQ2VWK7_9ACTN</name>
<sequence>MRGATESPRTAQPSRQYHRSDMARTTTPEMGGMQEIRVPDDNTADTMRSAARARDSVYCPGAEGADEEL</sequence>
<feature type="region of interest" description="Disordered" evidence="1">
    <location>
        <begin position="1"/>
        <end position="69"/>
    </location>
</feature>
<evidence type="ECO:0000313" key="2">
    <source>
        <dbReference type="EMBL" id="GGV78877.1"/>
    </source>
</evidence>